<protein>
    <submittedName>
        <fullName evidence="1">Uncharacterized protein</fullName>
    </submittedName>
</protein>
<gene>
    <name evidence="1" type="ORF">SAMN04487935_1031</name>
</gene>
<organism evidence="1 2">
    <name type="scientific">Flavobacterium noncentrifugens</name>
    <dbReference type="NCBI Taxonomy" id="1128970"/>
    <lineage>
        <taxon>Bacteria</taxon>
        <taxon>Pseudomonadati</taxon>
        <taxon>Bacteroidota</taxon>
        <taxon>Flavobacteriia</taxon>
        <taxon>Flavobacteriales</taxon>
        <taxon>Flavobacteriaceae</taxon>
        <taxon>Flavobacterium</taxon>
    </lineage>
</organism>
<proteinExistence type="predicted"/>
<evidence type="ECO:0000313" key="1">
    <source>
        <dbReference type="EMBL" id="SDJ56786.1"/>
    </source>
</evidence>
<evidence type="ECO:0000313" key="2">
    <source>
        <dbReference type="Proteomes" id="UP000199580"/>
    </source>
</evidence>
<name>A0A1G8USF1_9FLAO</name>
<sequence>MKNLNSDMVFNHKVAGNITSYEAWEIRPSQIENIECENFILLICYVTLPKKYHHFYCKFHHYSDQISKLCTNRIIYSYLLIPTEQVLAQAIIDDIILCN</sequence>
<reference evidence="1 2" key="1">
    <citation type="submission" date="2016-10" db="EMBL/GenBank/DDBJ databases">
        <authorList>
            <person name="de Groot N.N."/>
        </authorList>
    </citation>
    <scope>NUCLEOTIDE SEQUENCE [LARGE SCALE GENOMIC DNA]</scope>
    <source>
        <strain evidence="1 2">CGMCC 1.10076</strain>
    </source>
</reference>
<dbReference type="EMBL" id="FNEZ01000002">
    <property type="protein sequence ID" value="SDJ56786.1"/>
    <property type="molecule type" value="Genomic_DNA"/>
</dbReference>
<keyword evidence="2" id="KW-1185">Reference proteome</keyword>
<dbReference type="Proteomes" id="UP000199580">
    <property type="component" value="Unassembled WGS sequence"/>
</dbReference>
<dbReference type="STRING" id="1128970.SAMN04487935_1031"/>
<dbReference type="AlphaFoldDB" id="A0A1G8USF1"/>
<accession>A0A1G8USF1</accession>